<dbReference type="SUPFAM" id="SSF52540">
    <property type="entry name" value="P-loop containing nucleoside triphosphate hydrolases"/>
    <property type="match status" value="1"/>
</dbReference>
<feature type="compositionally biased region" description="Low complexity" evidence="2">
    <location>
        <begin position="248"/>
        <end position="259"/>
    </location>
</feature>
<sequence>MGCNNSKGSRPEQRGPRIQPPTGRSVPPPQSLIRVKLVLLGATGVGKSCLVLRYVKGLFEAASRVTVGAAFLAHSVSLPDGRTVKFEIWDTAGQERYASLAPLYYRGAGAAVVMYDITSAETFTKAKYWVTELQKNAPDNLVIVLAGNKSDLAEARQVTTEEGQAYAASNAMMFLETSAKTAANVAAVFDAIARQLAGAGGPPSGPSIPSLQNTPPPISTRPTSKTPGRSPSTSGAHAQQQKQEKGVSSSPAAASAAPAGKQASIPTSVAATEGSSPASTPASGRADKGSETKQQQLHGSAASLSSNQSAASLASDAASDPLPPSSDANILDPPTVSSQPPVILGATDGKQAASPNQDSSEPTDSSAAAGSTNMASEPDHDLPAAPQKAEARSAAVAVSDKADRGQEPTANDKSDDDAGPKESTADVRPASPGDKLRKASANSKPQPETATSKSVVSDSGPEPQEAAKGKKAANELKAAPTAEAHARNPGSEDLPKTT</sequence>
<feature type="compositionally biased region" description="Low complexity" evidence="2">
    <location>
        <begin position="300"/>
        <end position="328"/>
    </location>
</feature>
<dbReference type="Gene3D" id="3.40.50.300">
    <property type="entry name" value="P-loop containing nucleotide triphosphate hydrolases"/>
    <property type="match status" value="1"/>
</dbReference>
<keyword evidence="4" id="KW-1185">Reference proteome</keyword>
<feature type="compositionally biased region" description="Polar residues" evidence="2">
    <location>
        <begin position="264"/>
        <end position="282"/>
    </location>
</feature>
<feature type="compositionally biased region" description="Polar residues" evidence="2">
    <location>
        <begin position="353"/>
        <end position="375"/>
    </location>
</feature>
<feature type="region of interest" description="Disordered" evidence="2">
    <location>
        <begin position="198"/>
        <end position="498"/>
    </location>
</feature>
<feature type="compositionally biased region" description="Basic and acidic residues" evidence="2">
    <location>
        <begin position="465"/>
        <end position="474"/>
    </location>
</feature>
<gene>
    <name evidence="3" type="ORF">WJX74_010174</name>
</gene>
<dbReference type="InterPro" id="IPR001806">
    <property type="entry name" value="Small_GTPase"/>
</dbReference>
<dbReference type="CDD" id="cd01860">
    <property type="entry name" value="Rab5_related"/>
    <property type="match status" value="1"/>
</dbReference>
<dbReference type="PANTHER" id="PTHR47978">
    <property type="match status" value="1"/>
</dbReference>
<dbReference type="Pfam" id="PF00071">
    <property type="entry name" value="Ras"/>
    <property type="match status" value="1"/>
</dbReference>
<dbReference type="SMART" id="SM00173">
    <property type="entry name" value="RAS"/>
    <property type="match status" value="1"/>
</dbReference>
<dbReference type="InterPro" id="IPR027417">
    <property type="entry name" value="P-loop_NTPase"/>
</dbReference>
<dbReference type="SMART" id="SM00175">
    <property type="entry name" value="RAB"/>
    <property type="match status" value="1"/>
</dbReference>
<dbReference type="PROSITE" id="PS51420">
    <property type="entry name" value="RHO"/>
    <property type="match status" value="1"/>
</dbReference>
<dbReference type="AlphaFoldDB" id="A0AAW1QX94"/>
<keyword evidence="1" id="KW-0547">Nucleotide-binding</keyword>
<dbReference type="EMBL" id="JALJOS010000023">
    <property type="protein sequence ID" value="KAK9825816.1"/>
    <property type="molecule type" value="Genomic_DNA"/>
</dbReference>
<evidence type="ECO:0000256" key="1">
    <source>
        <dbReference type="ARBA" id="ARBA00022741"/>
    </source>
</evidence>
<dbReference type="PRINTS" id="PR00449">
    <property type="entry name" value="RASTRNSFRMNG"/>
</dbReference>
<proteinExistence type="predicted"/>
<dbReference type="SMART" id="SM00174">
    <property type="entry name" value="RHO"/>
    <property type="match status" value="1"/>
</dbReference>
<evidence type="ECO:0000313" key="4">
    <source>
        <dbReference type="Proteomes" id="UP001438707"/>
    </source>
</evidence>
<dbReference type="GO" id="GO:0003924">
    <property type="term" value="F:GTPase activity"/>
    <property type="evidence" value="ECO:0007669"/>
    <property type="project" value="InterPro"/>
</dbReference>
<protein>
    <submittedName>
        <fullName evidence="3">Uncharacterized protein</fullName>
    </submittedName>
</protein>
<evidence type="ECO:0000256" key="2">
    <source>
        <dbReference type="SAM" id="MobiDB-lite"/>
    </source>
</evidence>
<organism evidence="3 4">
    <name type="scientific">Apatococcus lobatus</name>
    <dbReference type="NCBI Taxonomy" id="904363"/>
    <lineage>
        <taxon>Eukaryota</taxon>
        <taxon>Viridiplantae</taxon>
        <taxon>Chlorophyta</taxon>
        <taxon>core chlorophytes</taxon>
        <taxon>Trebouxiophyceae</taxon>
        <taxon>Chlorellales</taxon>
        <taxon>Chlorellaceae</taxon>
        <taxon>Apatococcus</taxon>
    </lineage>
</organism>
<dbReference type="SMART" id="SM00176">
    <property type="entry name" value="RAN"/>
    <property type="match status" value="1"/>
</dbReference>
<dbReference type="Proteomes" id="UP001438707">
    <property type="component" value="Unassembled WGS sequence"/>
</dbReference>
<feature type="compositionally biased region" description="Polar residues" evidence="2">
    <location>
        <begin position="440"/>
        <end position="457"/>
    </location>
</feature>
<feature type="compositionally biased region" description="Polar residues" evidence="2">
    <location>
        <begin position="220"/>
        <end position="241"/>
    </location>
</feature>
<feature type="compositionally biased region" description="Basic and acidic residues" evidence="2">
    <location>
        <begin position="400"/>
        <end position="425"/>
    </location>
</feature>
<name>A0AAW1QX94_9CHLO</name>
<accession>A0AAW1QX94</accession>
<dbReference type="PROSITE" id="PS51421">
    <property type="entry name" value="RAS"/>
    <property type="match status" value="1"/>
</dbReference>
<dbReference type="InterPro" id="IPR005225">
    <property type="entry name" value="Small_GTP-bd"/>
</dbReference>
<reference evidence="3 4" key="1">
    <citation type="journal article" date="2024" name="Nat. Commun.">
        <title>Phylogenomics reveals the evolutionary origins of lichenization in chlorophyte algae.</title>
        <authorList>
            <person name="Puginier C."/>
            <person name="Libourel C."/>
            <person name="Otte J."/>
            <person name="Skaloud P."/>
            <person name="Haon M."/>
            <person name="Grisel S."/>
            <person name="Petersen M."/>
            <person name="Berrin J.G."/>
            <person name="Delaux P.M."/>
            <person name="Dal Grande F."/>
            <person name="Keller J."/>
        </authorList>
    </citation>
    <scope>NUCLEOTIDE SEQUENCE [LARGE SCALE GENOMIC DNA]</scope>
    <source>
        <strain evidence="3 4">SAG 2145</strain>
    </source>
</reference>
<dbReference type="NCBIfam" id="TIGR00231">
    <property type="entry name" value="small_GTP"/>
    <property type="match status" value="1"/>
</dbReference>
<evidence type="ECO:0000313" key="3">
    <source>
        <dbReference type="EMBL" id="KAK9825816.1"/>
    </source>
</evidence>
<dbReference type="FunFam" id="3.40.50.300:FF:000851">
    <property type="entry name" value="Ras-related small GTP-binding family protein"/>
    <property type="match status" value="1"/>
</dbReference>
<comment type="caution">
    <text evidence="3">The sequence shown here is derived from an EMBL/GenBank/DDBJ whole genome shotgun (WGS) entry which is preliminary data.</text>
</comment>
<dbReference type="GO" id="GO:0005525">
    <property type="term" value="F:GTP binding"/>
    <property type="evidence" value="ECO:0007669"/>
    <property type="project" value="InterPro"/>
</dbReference>
<dbReference type="PROSITE" id="PS51419">
    <property type="entry name" value="RAB"/>
    <property type="match status" value="1"/>
</dbReference>
<feature type="region of interest" description="Disordered" evidence="2">
    <location>
        <begin position="1"/>
        <end position="29"/>
    </location>
</feature>